<reference evidence="1" key="2">
    <citation type="journal article" date="2022" name="New Phytol.">
        <title>Evolutionary transition to the ectomycorrhizal habit in the genomes of a hyperdiverse lineage of mushroom-forming fungi.</title>
        <authorList>
            <person name="Looney B."/>
            <person name="Miyauchi S."/>
            <person name="Morin E."/>
            <person name="Drula E."/>
            <person name="Courty P.E."/>
            <person name="Kohler A."/>
            <person name="Kuo A."/>
            <person name="LaButti K."/>
            <person name="Pangilinan J."/>
            <person name="Lipzen A."/>
            <person name="Riley R."/>
            <person name="Andreopoulos W."/>
            <person name="He G."/>
            <person name="Johnson J."/>
            <person name="Nolan M."/>
            <person name="Tritt A."/>
            <person name="Barry K.W."/>
            <person name="Grigoriev I.V."/>
            <person name="Nagy L.G."/>
            <person name="Hibbett D."/>
            <person name="Henrissat B."/>
            <person name="Matheny P.B."/>
            <person name="Labbe J."/>
            <person name="Martin F.M."/>
        </authorList>
    </citation>
    <scope>NUCLEOTIDE SEQUENCE</scope>
    <source>
        <strain evidence="1">HHB10654</strain>
    </source>
</reference>
<keyword evidence="2" id="KW-1185">Reference proteome</keyword>
<gene>
    <name evidence="1" type="ORF">BV25DRAFT_1832601</name>
</gene>
<accession>A0ACB8SJJ0</accession>
<organism evidence="1 2">
    <name type="scientific">Artomyces pyxidatus</name>
    <dbReference type="NCBI Taxonomy" id="48021"/>
    <lineage>
        <taxon>Eukaryota</taxon>
        <taxon>Fungi</taxon>
        <taxon>Dikarya</taxon>
        <taxon>Basidiomycota</taxon>
        <taxon>Agaricomycotina</taxon>
        <taxon>Agaricomycetes</taxon>
        <taxon>Russulales</taxon>
        <taxon>Auriscalpiaceae</taxon>
        <taxon>Artomyces</taxon>
    </lineage>
</organism>
<comment type="caution">
    <text evidence="1">The sequence shown here is derived from an EMBL/GenBank/DDBJ whole genome shotgun (WGS) entry which is preliminary data.</text>
</comment>
<name>A0ACB8SJJ0_9AGAM</name>
<proteinExistence type="predicted"/>
<reference evidence="1" key="1">
    <citation type="submission" date="2021-03" db="EMBL/GenBank/DDBJ databases">
        <authorList>
            <consortium name="DOE Joint Genome Institute"/>
            <person name="Ahrendt S."/>
            <person name="Looney B.P."/>
            <person name="Miyauchi S."/>
            <person name="Morin E."/>
            <person name="Drula E."/>
            <person name="Courty P.E."/>
            <person name="Chicoki N."/>
            <person name="Fauchery L."/>
            <person name="Kohler A."/>
            <person name="Kuo A."/>
            <person name="Labutti K."/>
            <person name="Pangilinan J."/>
            <person name="Lipzen A."/>
            <person name="Riley R."/>
            <person name="Andreopoulos W."/>
            <person name="He G."/>
            <person name="Johnson J."/>
            <person name="Barry K.W."/>
            <person name="Grigoriev I.V."/>
            <person name="Nagy L."/>
            <person name="Hibbett D."/>
            <person name="Henrissat B."/>
            <person name="Matheny P.B."/>
            <person name="Labbe J."/>
            <person name="Martin F."/>
        </authorList>
    </citation>
    <scope>NUCLEOTIDE SEQUENCE</scope>
    <source>
        <strain evidence="1">HHB10654</strain>
    </source>
</reference>
<protein>
    <submittedName>
        <fullName evidence="1">Uncharacterized protein</fullName>
    </submittedName>
</protein>
<dbReference type="Proteomes" id="UP000814140">
    <property type="component" value="Unassembled WGS sequence"/>
</dbReference>
<sequence>MLKLAPIVSIVAYVSTVAYAQAAIYGQCGGIGWTGATTCVAGSTCTVSNQYYSQCLPSSGSASTTPVKTSTSSAPASSSTSSGSSPGSGSAGGGYIQQASGTASFTMYTGCGSPACGKAASGYTAAISQLAFGSAPGLGPGDACGRCFAVTGAADPYSPAYSGPFHTVVVKVTDMCPIAGNSEFCGQTASHPTNTHGMAVHFDLCEDTGASGAFFPSGHGALTGSYTEVSCSQWSGSDEGSLWNGSCLSGETASNWPSVGCGNQGTAPS</sequence>
<dbReference type="EMBL" id="MU277272">
    <property type="protein sequence ID" value="KAI0056051.1"/>
    <property type="molecule type" value="Genomic_DNA"/>
</dbReference>
<evidence type="ECO:0000313" key="2">
    <source>
        <dbReference type="Proteomes" id="UP000814140"/>
    </source>
</evidence>
<evidence type="ECO:0000313" key="1">
    <source>
        <dbReference type="EMBL" id="KAI0056051.1"/>
    </source>
</evidence>